<dbReference type="InterPro" id="IPR038410">
    <property type="entry name" value="GxGYxYP_C_sf"/>
</dbReference>
<comment type="caution">
    <text evidence="3">The sequence shown here is derived from an EMBL/GenBank/DDBJ whole genome shotgun (WGS) entry which is preliminary data.</text>
</comment>
<dbReference type="InterPro" id="IPR025832">
    <property type="entry name" value="GxGYxYP_C"/>
</dbReference>
<name>A0A7J4XM64_9BACE</name>
<dbReference type="EMBL" id="VWMK01000003">
    <property type="protein sequence ID" value="KAA3768495.1"/>
    <property type="molecule type" value="Genomic_DNA"/>
</dbReference>
<dbReference type="Pfam" id="PF20958">
    <property type="entry name" value="GxGYxYP_N_3rd"/>
    <property type="match status" value="1"/>
</dbReference>
<evidence type="ECO:0000259" key="1">
    <source>
        <dbReference type="Pfam" id="PF14323"/>
    </source>
</evidence>
<evidence type="ECO:0000313" key="4">
    <source>
        <dbReference type="Proteomes" id="UP000422221"/>
    </source>
</evidence>
<proteinExistence type="predicted"/>
<sequence length="812" mass="92568">MKTITKKIRVHSLFVLLTFLLVHMSVFAGTSRIYTVDISILNEEETAAILSLQGLANREKPQILVLPKDKGGFSGGGYKFQDTNMQRDGLAALSQETLDKYASLEDVWEEYYTQTYDYTFESIGFEEAFNTFSSLYKGCIKYEGINAAAGIAIATTVCGVSDAIPITQSLLNKYPVFRNCTIIKDLTAFNFKNRKEAHRWAIDKYLDQTSKDYAYSYWQHERNLYTIDYAVAHKTFAFLLSFASAKNPQGGTYDQEEADMLDEIFAHLNPGSIILGWGESEEYIIQARCGEGGHALICTNVSPNLSFHAAIPTNIKSLKQKRQLDENSVTVENKIYITFSINEGDTYKSIGNLMMDGAWLHEKRGQIAFNWPTNPKILHMLPGLAQYYYNSMTDNDYFTVPTSGIGYFDATHSTEEARSLYAAKSKEVAEYADLHYIDVWWNGFQGNDKWLQSMGMKGYTSWTDKQQVWYFSAIPRIESELYYDLYYPPTRRKAANMATYIKSQTESITDRPWFVHVYACDPTFAAEVMNNLPADRFKAVCMDEFFALAIKAKNKVQGRKIMKNPELMQQLIDDVDNSSFIEEFVTPSKWTVHDATYEIKDGEMIITATGTNYFSLLYRDGNRFKINKYPILAAKINQFPSSDNNNISWLIKLNDGNGDIVLNGKPEYQLKNYPNVYAWDIKALSNWDGTKETNLQFVIESTNGEANDLKDIQMKYDWIKTYESMNALLSDLDNQTGIINNQASDSDIKYTISQGILKVTKYSNIIENLAIYDTRGSKMKQSTKQNDIDINGLIHGIYILKINNLHSIKISI</sequence>
<evidence type="ECO:0008006" key="5">
    <source>
        <dbReference type="Google" id="ProtNLM"/>
    </source>
</evidence>
<protein>
    <recommendedName>
        <fullName evidence="5">T9SS type A sorting domain-containing protein</fullName>
    </recommendedName>
</protein>
<dbReference type="PANTHER" id="PTHR37321">
    <property type="entry name" value="EXPORTED PROTEIN-RELATED"/>
    <property type="match status" value="1"/>
</dbReference>
<evidence type="ECO:0000313" key="3">
    <source>
        <dbReference type="EMBL" id="KAA3768495.1"/>
    </source>
</evidence>
<reference evidence="3 4" key="1">
    <citation type="journal article" date="2019" name="Nat. Med.">
        <title>A library of human gut bacterial isolates paired with longitudinal multiomics data enables mechanistic microbiome research.</title>
        <authorList>
            <person name="Poyet M."/>
            <person name="Groussin M."/>
            <person name="Gibbons S.M."/>
            <person name="Avila-Pacheco J."/>
            <person name="Jiang X."/>
            <person name="Kearney S.M."/>
            <person name="Perrotta A.R."/>
            <person name="Berdy B."/>
            <person name="Zhao S."/>
            <person name="Lieberman T.D."/>
            <person name="Swanson P.K."/>
            <person name="Smith M."/>
            <person name="Roesemann S."/>
            <person name="Alexander J.E."/>
            <person name="Rich S.A."/>
            <person name="Livny J."/>
            <person name="Vlamakis H."/>
            <person name="Clish C."/>
            <person name="Bullock K."/>
            <person name="Deik A."/>
            <person name="Scott J."/>
            <person name="Pierce K.A."/>
            <person name="Xavier R.J."/>
            <person name="Alm E.J."/>
        </authorList>
    </citation>
    <scope>NUCLEOTIDE SEQUENCE [LARGE SCALE GENOMIC DNA]</scope>
    <source>
        <strain evidence="3 4">BIOML-A10</strain>
    </source>
</reference>
<dbReference type="Proteomes" id="UP000422221">
    <property type="component" value="Unassembled WGS sequence"/>
</dbReference>
<accession>A0A7J4XM64</accession>
<feature type="domain" description="GxGYxYP putative glycoside hydrolase third N-terminal" evidence="2">
    <location>
        <begin position="226"/>
        <end position="309"/>
    </location>
</feature>
<organism evidence="3 4">
    <name type="scientific">Bacteroides salyersiae</name>
    <dbReference type="NCBI Taxonomy" id="291644"/>
    <lineage>
        <taxon>Bacteria</taxon>
        <taxon>Pseudomonadati</taxon>
        <taxon>Bacteroidota</taxon>
        <taxon>Bacteroidia</taxon>
        <taxon>Bacteroidales</taxon>
        <taxon>Bacteroidaceae</taxon>
        <taxon>Bacteroides</taxon>
    </lineage>
</organism>
<evidence type="ECO:0000259" key="2">
    <source>
        <dbReference type="Pfam" id="PF20958"/>
    </source>
</evidence>
<feature type="domain" description="GxGYxYP putative glycoside hydrolase C-terminal" evidence="1">
    <location>
        <begin position="333"/>
        <end position="549"/>
    </location>
</feature>
<dbReference type="Pfam" id="PF14323">
    <property type="entry name" value="GxGYxYP_C"/>
    <property type="match status" value="1"/>
</dbReference>
<gene>
    <name evidence="3" type="ORF">F3F73_04125</name>
</gene>
<dbReference type="InterPro" id="IPR048309">
    <property type="entry name" value="GxGYxYP_N_3rd"/>
</dbReference>
<dbReference type="RefSeq" id="WP_007479390.1">
    <property type="nucleotide sequence ID" value="NZ_JADNPJ010000003.1"/>
</dbReference>
<dbReference type="PANTHER" id="PTHR37321:SF1">
    <property type="entry name" value="EXPORTED PROTEIN"/>
    <property type="match status" value="1"/>
</dbReference>
<dbReference type="Gene3D" id="3.20.20.490">
    <property type="entry name" value="GxGYxYP glycoside hydrolase, C-terminal domain"/>
    <property type="match status" value="1"/>
</dbReference>
<dbReference type="AlphaFoldDB" id="A0A7J4XM64"/>